<keyword evidence="3" id="KW-1185">Reference proteome</keyword>
<evidence type="ECO:0000256" key="1">
    <source>
        <dbReference type="SAM" id="MobiDB-lite"/>
    </source>
</evidence>
<name>A0A8J6HPK8_TENMO</name>
<proteinExistence type="predicted"/>
<reference evidence="2" key="1">
    <citation type="journal article" date="2020" name="J Insects Food Feed">
        <title>The yellow mealworm (Tenebrio molitor) genome: a resource for the emerging insects as food and feed industry.</title>
        <authorList>
            <person name="Eriksson T."/>
            <person name="Andere A."/>
            <person name="Kelstrup H."/>
            <person name="Emery V."/>
            <person name="Picard C."/>
        </authorList>
    </citation>
    <scope>NUCLEOTIDE SEQUENCE</scope>
    <source>
        <strain evidence="2">Stoneville</strain>
        <tissue evidence="2">Whole head</tissue>
    </source>
</reference>
<evidence type="ECO:0000313" key="2">
    <source>
        <dbReference type="EMBL" id="KAH0819181.1"/>
    </source>
</evidence>
<gene>
    <name evidence="2" type="ORF">GEV33_003611</name>
</gene>
<accession>A0A8J6HPK8</accession>
<dbReference type="Proteomes" id="UP000719412">
    <property type="component" value="Unassembled WGS sequence"/>
</dbReference>
<reference evidence="2" key="2">
    <citation type="submission" date="2021-08" db="EMBL/GenBank/DDBJ databases">
        <authorList>
            <person name="Eriksson T."/>
        </authorList>
    </citation>
    <scope>NUCLEOTIDE SEQUENCE</scope>
    <source>
        <strain evidence="2">Stoneville</strain>
        <tissue evidence="2">Whole head</tissue>
    </source>
</reference>
<sequence>MFAEIARRKIVKFGPDRRMQELWNRPFLRYHQKESLMSTMKTPRNHQKFGYTDKEGLASNTPTPEDEVCTVRIKEVTQTPEIKEIMDNYKPPILLSPLSNTPRRWSLSPVEFSQRELVASNRYRREQQINFHRDWMEMDTTEESPRRLNFDVL</sequence>
<evidence type="ECO:0000313" key="3">
    <source>
        <dbReference type="Proteomes" id="UP000719412"/>
    </source>
</evidence>
<dbReference type="AlphaFoldDB" id="A0A8J6HPK8"/>
<organism evidence="2 3">
    <name type="scientific">Tenebrio molitor</name>
    <name type="common">Yellow mealworm beetle</name>
    <dbReference type="NCBI Taxonomy" id="7067"/>
    <lineage>
        <taxon>Eukaryota</taxon>
        <taxon>Metazoa</taxon>
        <taxon>Ecdysozoa</taxon>
        <taxon>Arthropoda</taxon>
        <taxon>Hexapoda</taxon>
        <taxon>Insecta</taxon>
        <taxon>Pterygota</taxon>
        <taxon>Neoptera</taxon>
        <taxon>Endopterygota</taxon>
        <taxon>Coleoptera</taxon>
        <taxon>Polyphaga</taxon>
        <taxon>Cucujiformia</taxon>
        <taxon>Tenebrionidae</taxon>
        <taxon>Tenebrio</taxon>
    </lineage>
</organism>
<comment type="caution">
    <text evidence="2">The sequence shown here is derived from an EMBL/GenBank/DDBJ whole genome shotgun (WGS) entry which is preliminary data.</text>
</comment>
<protein>
    <submittedName>
        <fullName evidence="2">Uncharacterized protein</fullName>
    </submittedName>
</protein>
<dbReference type="EMBL" id="JABDTM020015302">
    <property type="protein sequence ID" value="KAH0819181.1"/>
    <property type="molecule type" value="Genomic_DNA"/>
</dbReference>
<feature type="region of interest" description="Disordered" evidence="1">
    <location>
        <begin position="44"/>
        <end position="66"/>
    </location>
</feature>